<dbReference type="EMBL" id="WDED01000022">
    <property type="protein sequence ID" value="KAB6146726.1"/>
    <property type="molecule type" value="Genomic_DNA"/>
</dbReference>
<organism evidence="2 3">
    <name type="scientific">Bacteroides xylanisolvens</name>
    <dbReference type="NCBI Taxonomy" id="371601"/>
    <lineage>
        <taxon>Bacteria</taxon>
        <taxon>Pseudomonadati</taxon>
        <taxon>Bacteroidota</taxon>
        <taxon>Bacteroidia</taxon>
        <taxon>Bacteroidales</taxon>
        <taxon>Bacteroidaceae</taxon>
        <taxon>Bacteroides</taxon>
    </lineage>
</organism>
<feature type="region of interest" description="Disordered" evidence="1">
    <location>
        <begin position="1"/>
        <end position="24"/>
    </location>
</feature>
<evidence type="ECO:0000313" key="2">
    <source>
        <dbReference type="EMBL" id="KAB6146726.1"/>
    </source>
</evidence>
<dbReference type="InterPro" id="IPR006626">
    <property type="entry name" value="PbH1"/>
</dbReference>
<feature type="compositionally biased region" description="Basic and acidic residues" evidence="1">
    <location>
        <begin position="1"/>
        <end position="12"/>
    </location>
</feature>
<feature type="compositionally biased region" description="Acidic residues" evidence="1">
    <location>
        <begin position="13"/>
        <end position="22"/>
    </location>
</feature>
<accession>A0A7J5PUV2</accession>
<dbReference type="SMART" id="SM00710">
    <property type="entry name" value="PbH1"/>
    <property type="match status" value="4"/>
</dbReference>
<evidence type="ECO:0008006" key="4">
    <source>
        <dbReference type="Google" id="ProtNLM"/>
    </source>
</evidence>
<evidence type="ECO:0000313" key="3">
    <source>
        <dbReference type="Proteomes" id="UP000434604"/>
    </source>
</evidence>
<dbReference type="InterPro" id="IPR012334">
    <property type="entry name" value="Pectin_lyas_fold"/>
</dbReference>
<dbReference type="SUPFAM" id="SSF51126">
    <property type="entry name" value="Pectin lyase-like"/>
    <property type="match status" value="2"/>
</dbReference>
<proteinExistence type="predicted"/>
<evidence type="ECO:0000256" key="1">
    <source>
        <dbReference type="SAM" id="MobiDB-lite"/>
    </source>
</evidence>
<dbReference type="AlphaFoldDB" id="A0A7J5PUV2"/>
<comment type="caution">
    <text evidence="2">The sequence shown here is derived from an EMBL/GenBank/DDBJ whole genome shotgun (WGS) entry which is preliminary data.</text>
</comment>
<dbReference type="Gene3D" id="2.160.20.10">
    <property type="entry name" value="Single-stranded right-handed beta-helix, Pectin lyase-like"/>
    <property type="match status" value="1"/>
</dbReference>
<name>A0A7J5PUV2_9BACE</name>
<gene>
    <name evidence="2" type="ORF">GA398_15125</name>
</gene>
<protein>
    <recommendedName>
        <fullName evidence="4">Right handed beta helix domain-containing protein</fullName>
    </recommendedName>
</protein>
<dbReference type="InterPro" id="IPR011050">
    <property type="entry name" value="Pectin_lyase_fold/virulence"/>
</dbReference>
<reference evidence="2 3" key="1">
    <citation type="journal article" date="2019" name="Nat. Med.">
        <title>A library of human gut bacterial isolates paired with longitudinal multiomics data enables mechanistic microbiome research.</title>
        <authorList>
            <person name="Poyet M."/>
            <person name="Groussin M."/>
            <person name="Gibbons S.M."/>
            <person name="Avila-Pacheco J."/>
            <person name="Jiang X."/>
            <person name="Kearney S.M."/>
            <person name="Perrotta A.R."/>
            <person name="Berdy B."/>
            <person name="Zhao S."/>
            <person name="Lieberman T.D."/>
            <person name="Swanson P.K."/>
            <person name="Smith M."/>
            <person name="Roesemann S."/>
            <person name="Alexander J.E."/>
            <person name="Rich S.A."/>
            <person name="Livny J."/>
            <person name="Vlamakis H."/>
            <person name="Clish C."/>
            <person name="Bullock K."/>
            <person name="Deik A."/>
            <person name="Scott J."/>
            <person name="Pierce K.A."/>
            <person name="Xavier R.J."/>
            <person name="Alm E.J."/>
        </authorList>
    </citation>
    <scope>NUCLEOTIDE SEQUENCE [LARGE SCALE GENOMIC DNA]</scope>
    <source>
        <strain evidence="2 3">BIOML-A58</strain>
    </source>
</reference>
<dbReference type="Proteomes" id="UP000434604">
    <property type="component" value="Unassembled WGS sequence"/>
</dbReference>
<sequence>MNLDNPGDKTEEGDTGDDEPGNDNELFFGGNDVIKYNSSHVFHRTIYVDAQNGDDNRDGLSEATAIKSLKRLAGLSLTYGDQVLLRGGYVYKGSIELKNLNQKATGNDQYIHIGSYGERKAIIDFAGYPNGILVENSSRIEITDLKIKGNGGLQSFYMYKEDDLGKKFRYGIWVYSNGSSGTNTLIDNIMIYNVDVCDVFYYNMNETPGGRPCKEWSTANEDYYGWGIRGLARNNGEGIKDLQIKECYIRNVSHTGIKINGNNKGHIENLKIEDCFIYETGGPGSQFSHAYNSLMKGCRTINSGSRNDSRKWGRGSGMWVYSCNGFLFEHNHFEGAEGIADCCGAHIDIGNTDVVIQYCFSKNNAGGFIEVLGKNKNCSYRYNISVDDGWRNLKDPLQANYWGSVGTDGCLMTVNGHTQENYVGPYSIYIYNNTIVCTSNLSYINPSIFEMATSAKGILVMNNIFWIPKKMSNTWSKHAYENGQFINNATDFRVTTGELNDKGKAIVRDMTPDEIEALDFMVKNNLYQLYNASYPTASNLLPERYWDEKALGGDPSFKNVNGGNPEDFIPSNFQVVKRGTEVVKLSSDDTDYGVLPKLKMEKDFFGNIIGEPIIGACVPK</sequence>